<dbReference type="Pfam" id="PF12846">
    <property type="entry name" value="AAA_10"/>
    <property type="match status" value="1"/>
</dbReference>
<feature type="region of interest" description="Disordered" evidence="1">
    <location>
        <begin position="845"/>
        <end position="874"/>
    </location>
</feature>
<dbReference type="Proteomes" id="UP000180043">
    <property type="component" value="Unassembled WGS sequence"/>
</dbReference>
<evidence type="ECO:0000313" key="3">
    <source>
        <dbReference type="Proteomes" id="UP000180043"/>
    </source>
</evidence>
<feature type="compositionally biased region" description="Basic and acidic residues" evidence="1">
    <location>
        <begin position="810"/>
        <end position="823"/>
    </location>
</feature>
<dbReference type="InterPro" id="IPR027417">
    <property type="entry name" value="P-loop_NTPase"/>
</dbReference>
<proteinExistence type="predicted"/>
<dbReference type="AlphaFoldDB" id="A0A1S1LFW7"/>
<sequence>MGQYIPGLRRRVGNLMFMNDGTICANYWLQGINVNSYNAGTIASCQDTNELLFSQLSRIEQASEFLIRGTRVQTPPSEIMNRCVRNVPDFDNSERYRGYRGDMNAFYNRIRTGEFAEYRRENWLSIHMPFKQSWTETLLTTFAVIDPHRNVDSGKVREIEDHYFRSLPSQFLPQRTNPDHVRWMHDRIRQSGMQYPLLPSNTALRLALDGPETFAKVLINKNADTDALMDEFVDRIKEEMPDVTKWQRRWLIRRFRENFRTMRHAAMLSVHNVEDRSDAFPDGYTSYQSNMAIARYPDVEQFGLNAFTNIVDQDIEVDADYALRFDFSQQLISKTGIRKSLKELGAEAKANTEDVLDAEEFQDQAGEMLNFRRYVRQESDPRGMRVAALFSFSHQNRKFLQEKISELRAHFTGNDFTPSMIVGGQDAVWRAMMPGTACPKSVDQYKQVTTARLFSGFMPLRRSFVGDPVGVPIAINRENSLGQIVHYDIIGATDKGNGSAAVVGAKGSGKSSLEKKVLGYFDDLELHAHVNDQSKHGEYVVFARTLIDVEVVDVVNGWLSMDILKIFEDDPDTAMRVFMETWGPLLKATRGTEERALLLRLLDPIVRRNLKIKDTRDLVNHIIHHEAGEAARTLAREFVGWSREPYSRVFIDPDNQEKRPVFSATKRIVVFRTHGLKVYRGSDFENEASDAERFAALAFTVIAEYTAWRFGKIRETCAFIGDEMHFMTGSNVLELLVENVDRVGRALGNIVFVATQMSKDLSKHYDLINKKWVLKQETVKNSKADLTWADIPATERIVTRHVTQTSPADPTRDNEPRLGREGEGWYNDGINTARIQTLPHLRPDRARHADTTSSKMIHADELPPQPTPELVGQT</sequence>
<evidence type="ECO:0000256" key="1">
    <source>
        <dbReference type="SAM" id="MobiDB-lite"/>
    </source>
</evidence>
<gene>
    <name evidence="2" type="ORF">BKG82_26505</name>
</gene>
<dbReference type="EMBL" id="MLIQ01000042">
    <property type="protein sequence ID" value="OHU47210.1"/>
    <property type="molecule type" value="Genomic_DNA"/>
</dbReference>
<dbReference type="SUPFAM" id="SSF52540">
    <property type="entry name" value="P-loop containing nucleoside triphosphate hydrolases"/>
    <property type="match status" value="1"/>
</dbReference>
<comment type="caution">
    <text evidence="2">The sequence shown here is derived from an EMBL/GenBank/DDBJ whole genome shotgun (WGS) entry which is preliminary data.</text>
</comment>
<accession>A0A1S1LFW7</accession>
<feature type="region of interest" description="Disordered" evidence="1">
    <location>
        <begin position="802"/>
        <end position="826"/>
    </location>
</feature>
<name>A0A1S1LFW7_MYCCH</name>
<protein>
    <submittedName>
        <fullName evidence="2">Uncharacterized protein</fullName>
    </submittedName>
</protein>
<organism evidence="2 3">
    <name type="scientific">Mycobacteroides chelonae</name>
    <name type="common">Mycobacterium chelonae</name>
    <dbReference type="NCBI Taxonomy" id="1774"/>
    <lineage>
        <taxon>Bacteria</taxon>
        <taxon>Bacillati</taxon>
        <taxon>Actinomycetota</taxon>
        <taxon>Actinomycetes</taxon>
        <taxon>Mycobacteriales</taxon>
        <taxon>Mycobacteriaceae</taxon>
        <taxon>Mycobacteroides</taxon>
    </lineage>
</organism>
<reference evidence="2 3" key="1">
    <citation type="submission" date="2016-10" db="EMBL/GenBank/DDBJ databases">
        <title>Evaluation of Human, Veterinary and Environmental Mycobacterium chelonae Isolates by Core Genome Phylogenomic Analysis, Targeted Gene Comparison, and Anti-microbial Susceptibility Patterns: A Tale of Mistaken Identities.</title>
        <authorList>
            <person name="Fogelson S.B."/>
            <person name="Camus A.C."/>
            <person name="Lorenz W."/>
            <person name="Vasireddy R."/>
            <person name="Vasireddy S."/>
            <person name="Smith T."/>
            <person name="Brown-Elliott B.A."/>
            <person name="Wallace R.J.Jr."/>
            <person name="Hasan N.A."/>
            <person name="Reischl U."/>
            <person name="Sanchez S."/>
        </authorList>
    </citation>
    <scope>NUCLEOTIDE SEQUENCE [LARGE SCALE GENOMIC DNA]</scope>
    <source>
        <strain evidence="2 3">15515</strain>
    </source>
</reference>
<evidence type="ECO:0000313" key="2">
    <source>
        <dbReference type="EMBL" id="OHU47210.1"/>
    </source>
</evidence>